<sequence>MSRLRVLCTLNLTAVAGLISEKVVFIMIKNKLNLLLFVASIALLSSCSFGVGENNTWDVTQPIETGVTVEATGSVKVTPDGVQFNFSVFAVESTSRSASQRASVLASQARESLDNSGVDSKDISTQNVSVYPEYSYSQEGAQKLTGFRASQSFAVTMRDTKKAGEVVDEVVRAVGTDLTIDTLAPILLDTKDAADQARENAIKLAKKKAEDYAKLLNVKLGPVISVREFATSNVIPQPWLRADASAGEAAKTVVDLGTQEVSITIEARWALSSGN</sequence>
<dbReference type="InterPro" id="IPR052022">
    <property type="entry name" value="26kDa_periplasmic_antigen"/>
</dbReference>
<dbReference type="EMBL" id="CAFBOV010000178">
    <property type="protein sequence ID" value="CAB5002497.1"/>
    <property type="molecule type" value="Genomic_DNA"/>
</dbReference>
<dbReference type="PANTHER" id="PTHR34387">
    <property type="entry name" value="SLR1258 PROTEIN"/>
    <property type="match status" value="1"/>
</dbReference>
<accession>A0A6J7PAV4</accession>
<dbReference type="Gene3D" id="3.30.70.2970">
    <property type="entry name" value="Protein of unknown function (DUF541), domain 2"/>
    <property type="match status" value="1"/>
</dbReference>
<dbReference type="GO" id="GO:0006974">
    <property type="term" value="P:DNA damage response"/>
    <property type="evidence" value="ECO:0007669"/>
    <property type="project" value="TreeGrafter"/>
</dbReference>
<protein>
    <submittedName>
        <fullName evidence="1">Unannotated protein</fullName>
    </submittedName>
</protein>
<gene>
    <name evidence="1" type="ORF">UFOPK4020_00904</name>
</gene>
<proteinExistence type="predicted"/>
<dbReference type="Pfam" id="PF04402">
    <property type="entry name" value="SIMPL"/>
    <property type="match status" value="1"/>
</dbReference>
<name>A0A6J7PAV4_9ZZZZ</name>
<dbReference type="AlphaFoldDB" id="A0A6J7PAV4"/>
<dbReference type="InterPro" id="IPR007497">
    <property type="entry name" value="SIMPL/DUF541"/>
</dbReference>
<reference evidence="1" key="1">
    <citation type="submission" date="2020-05" db="EMBL/GenBank/DDBJ databases">
        <authorList>
            <person name="Chiriac C."/>
            <person name="Salcher M."/>
            <person name="Ghai R."/>
            <person name="Kavagutti S V."/>
        </authorList>
    </citation>
    <scope>NUCLEOTIDE SEQUENCE</scope>
</reference>
<evidence type="ECO:0000313" key="1">
    <source>
        <dbReference type="EMBL" id="CAB5002497.1"/>
    </source>
</evidence>
<dbReference type="Gene3D" id="3.30.110.170">
    <property type="entry name" value="Protein of unknown function (DUF541), domain 1"/>
    <property type="match status" value="1"/>
</dbReference>
<organism evidence="1">
    <name type="scientific">freshwater metagenome</name>
    <dbReference type="NCBI Taxonomy" id="449393"/>
    <lineage>
        <taxon>unclassified sequences</taxon>
        <taxon>metagenomes</taxon>
        <taxon>ecological metagenomes</taxon>
    </lineage>
</organism>
<dbReference type="PANTHER" id="PTHR34387:SF2">
    <property type="entry name" value="SLR1258 PROTEIN"/>
    <property type="match status" value="1"/>
</dbReference>